<dbReference type="EMBL" id="BT064739">
    <property type="protein sequence ID" value="ACN30615.1"/>
    <property type="molecule type" value="mRNA"/>
</dbReference>
<reference evidence="2" key="1">
    <citation type="journal article" date="2009" name="PLoS Genet.">
        <title>Sequencing, mapping, and analysis of 27,455 maize full-length cDNAs.</title>
        <authorList>
            <person name="Soderlund C."/>
            <person name="Descour A."/>
            <person name="Kudrna D."/>
            <person name="Bomhoff M."/>
            <person name="Boyd L."/>
            <person name="Currie J."/>
            <person name="Angelova A."/>
            <person name="Collura K."/>
            <person name="Wissotski M."/>
            <person name="Ashley E."/>
            <person name="Morrow D."/>
            <person name="Fernandes J."/>
            <person name="Walbot V."/>
            <person name="Yu Y."/>
        </authorList>
    </citation>
    <scope>NUCLEOTIDE SEQUENCE</scope>
    <source>
        <strain evidence="2">B73</strain>
    </source>
</reference>
<evidence type="ECO:0000256" key="1">
    <source>
        <dbReference type="SAM" id="MobiDB-lite"/>
    </source>
</evidence>
<accession>C0P8X0</accession>
<name>C0P8X0_MAIZE</name>
<organism evidence="2">
    <name type="scientific">Zea mays</name>
    <name type="common">Maize</name>
    <dbReference type="NCBI Taxonomy" id="4577"/>
    <lineage>
        <taxon>Eukaryota</taxon>
        <taxon>Viridiplantae</taxon>
        <taxon>Streptophyta</taxon>
        <taxon>Embryophyta</taxon>
        <taxon>Tracheophyta</taxon>
        <taxon>Spermatophyta</taxon>
        <taxon>Magnoliopsida</taxon>
        <taxon>Liliopsida</taxon>
        <taxon>Poales</taxon>
        <taxon>Poaceae</taxon>
        <taxon>PACMAD clade</taxon>
        <taxon>Panicoideae</taxon>
        <taxon>Andropogonodae</taxon>
        <taxon>Andropogoneae</taxon>
        <taxon>Tripsacinae</taxon>
        <taxon>Zea</taxon>
    </lineage>
</organism>
<evidence type="ECO:0000313" key="2">
    <source>
        <dbReference type="EMBL" id="ACN30615.1"/>
    </source>
</evidence>
<sequence length="89" mass="9269">MPSSRASAVPSASDEDPSRAHCIALYAWFFPISPSSPGSARPDWNRKGTSQGSGTRDPFRSAAGGRAGAATGAHGEGRRGGRGVEAWRR</sequence>
<feature type="region of interest" description="Disordered" evidence="1">
    <location>
        <begin position="34"/>
        <end position="89"/>
    </location>
</feature>
<protein>
    <submittedName>
        <fullName evidence="2">Uncharacterized protein</fullName>
    </submittedName>
</protein>
<proteinExistence type="evidence at transcript level"/>
<dbReference type="HOGENOM" id="CLU_2458097_0_0_1"/>
<dbReference type="AlphaFoldDB" id="C0P8X0"/>
<reference evidence="2" key="2">
    <citation type="submission" date="2012-06" db="EMBL/GenBank/DDBJ databases">
        <authorList>
            <person name="Yu Y."/>
            <person name="Currie J."/>
            <person name="Lomeli R."/>
            <person name="Angelova A."/>
            <person name="Collura K."/>
            <person name="Wissotski M."/>
            <person name="Campos D."/>
            <person name="Kudrna D."/>
            <person name="Golser W."/>
            <person name="Ashely E."/>
            <person name="Descour A."/>
            <person name="Fernandes J."/>
            <person name="Soderlund C."/>
            <person name="Walbot V."/>
        </authorList>
    </citation>
    <scope>NUCLEOTIDE SEQUENCE</scope>
    <source>
        <strain evidence="2">B73</strain>
    </source>
</reference>
<feature type="compositionally biased region" description="Low complexity" evidence="1">
    <location>
        <begin position="60"/>
        <end position="73"/>
    </location>
</feature>